<dbReference type="InterPro" id="IPR011545">
    <property type="entry name" value="DEAD/DEAH_box_helicase_dom"/>
</dbReference>
<feature type="binding site" evidence="12">
    <location>
        <position position="482"/>
    </location>
    <ligand>
        <name>Zn(2+)</name>
        <dbReference type="ChEBI" id="CHEBI:29105"/>
        <label>2</label>
    </ligand>
</feature>
<dbReference type="InterPro" id="IPR042115">
    <property type="entry name" value="PriA_3primeBD_sf"/>
</dbReference>
<dbReference type="NCBIfam" id="NF004067">
    <property type="entry name" value="PRK05580.1-4"/>
    <property type="match status" value="1"/>
</dbReference>
<dbReference type="GO" id="GO:0016887">
    <property type="term" value="F:ATP hydrolysis activity"/>
    <property type="evidence" value="ECO:0007669"/>
    <property type="project" value="RHEA"/>
</dbReference>
<dbReference type="InterPro" id="IPR040498">
    <property type="entry name" value="PriA_CRR"/>
</dbReference>
<dbReference type="PANTHER" id="PTHR30580:SF0">
    <property type="entry name" value="PRIMOSOMAL PROTEIN N"/>
    <property type="match status" value="1"/>
</dbReference>
<evidence type="ECO:0000256" key="12">
    <source>
        <dbReference type="HAMAP-Rule" id="MF_00983"/>
    </source>
</evidence>
<dbReference type="InterPro" id="IPR014001">
    <property type="entry name" value="Helicase_ATP-bd"/>
</dbReference>
<dbReference type="OrthoDB" id="9759544at2"/>
<comment type="function">
    <text evidence="12">Initiates the restart of stalled replication forks, which reloads the replicative helicase on sites other than the origin of replication. Recognizes and binds to abandoned replication forks and remodels them to uncover a helicase loading site. Promotes assembly of the primosome at these replication forks.</text>
</comment>
<dbReference type="InterPro" id="IPR005259">
    <property type="entry name" value="PriA"/>
</dbReference>
<dbReference type="GO" id="GO:0006270">
    <property type="term" value="P:DNA replication initiation"/>
    <property type="evidence" value="ECO:0007669"/>
    <property type="project" value="TreeGrafter"/>
</dbReference>
<keyword evidence="10 12" id="KW-0413">Isomerase</keyword>
<evidence type="ECO:0000256" key="9">
    <source>
        <dbReference type="ARBA" id="ARBA00023125"/>
    </source>
</evidence>
<comment type="catalytic activity">
    <reaction evidence="12">
        <text>Couples ATP hydrolysis with the unwinding of duplex DNA by translocating in the 3'-5' direction.</text>
        <dbReference type="EC" id="5.6.2.4"/>
    </reaction>
</comment>
<dbReference type="Gene3D" id="3.40.1440.60">
    <property type="entry name" value="PriA, 3(prime) DNA-binding domain"/>
    <property type="match status" value="1"/>
</dbReference>
<dbReference type="GO" id="GO:0005524">
    <property type="term" value="F:ATP binding"/>
    <property type="evidence" value="ECO:0007669"/>
    <property type="project" value="UniProtKB-UniRule"/>
</dbReference>
<dbReference type="Gene3D" id="3.40.50.300">
    <property type="entry name" value="P-loop containing nucleotide triphosphate hydrolases"/>
    <property type="match status" value="2"/>
</dbReference>
<evidence type="ECO:0000256" key="7">
    <source>
        <dbReference type="ARBA" id="ARBA00022833"/>
    </source>
</evidence>
<comment type="cofactor">
    <cofactor evidence="12">
        <name>Zn(2+)</name>
        <dbReference type="ChEBI" id="CHEBI:29105"/>
    </cofactor>
    <text evidence="12">Binds 2 zinc ions per subunit.</text>
</comment>
<dbReference type="GO" id="GO:0006269">
    <property type="term" value="P:DNA replication, synthesis of primer"/>
    <property type="evidence" value="ECO:0007669"/>
    <property type="project" value="UniProtKB-KW"/>
</dbReference>
<dbReference type="SUPFAM" id="SSF52540">
    <property type="entry name" value="P-loop containing nucleoside triphosphate hydrolases"/>
    <property type="match status" value="2"/>
</dbReference>
<evidence type="ECO:0000313" key="14">
    <source>
        <dbReference type="EMBL" id="TXR54320.1"/>
    </source>
</evidence>
<comment type="catalytic activity">
    <reaction evidence="11 12">
        <text>ATP + H2O = ADP + phosphate + H(+)</text>
        <dbReference type="Rhea" id="RHEA:13065"/>
        <dbReference type="ChEBI" id="CHEBI:15377"/>
        <dbReference type="ChEBI" id="CHEBI:15378"/>
        <dbReference type="ChEBI" id="CHEBI:30616"/>
        <dbReference type="ChEBI" id="CHEBI:43474"/>
        <dbReference type="ChEBI" id="CHEBI:456216"/>
        <dbReference type="EC" id="5.6.2.4"/>
    </reaction>
</comment>
<proteinExistence type="inferred from homology"/>
<feature type="binding site" evidence="12">
    <location>
        <position position="458"/>
    </location>
    <ligand>
        <name>Zn(2+)</name>
        <dbReference type="ChEBI" id="CHEBI:29105"/>
        <label>1</label>
    </ligand>
</feature>
<dbReference type="FunFam" id="3.40.50.300:FF:000489">
    <property type="entry name" value="Primosome assembly protein PriA"/>
    <property type="match status" value="1"/>
</dbReference>
<feature type="binding site" evidence="12">
    <location>
        <position position="498"/>
    </location>
    <ligand>
        <name>Zn(2+)</name>
        <dbReference type="ChEBI" id="CHEBI:29105"/>
        <label>1</label>
    </ligand>
</feature>
<dbReference type="InterPro" id="IPR041236">
    <property type="entry name" value="PriA_C"/>
</dbReference>
<dbReference type="GO" id="GO:1990077">
    <property type="term" value="C:primosome complex"/>
    <property type="evidence" value="ECO:0007669"/>
    <property type="project" value="UniProtKB-UniRule"/>
</dbReference>
<dbReference type="EMBL" id="VKAD01000001">
    <property type="protein sequence ID" value="TXR54320.1"/>
    <property type="molecule type" value="Genomic_DNA"/>
</dbReference>
<evidence type="ECO:0000313" key="15">
    <source>
        <dbReference type="Proteomes" id="UP000321764"/>
    </source>
</evidence>
<gene>
    <name evidence="12" type="primary">priA</name>
    <name evidence="14" type="ORF">FME95_07225</name>
</gene>
<dbReference type="HAMAP" id="MF_00983">
    <property type="entry name" value="PriA"/>
    <property type="match status" value="1"/>
</dbReference>
<keyword evidence="9 12" id="KW-0238">DNA-binding</keyword>
<feature type="binding site" evidence="12">
    <location>
        <position position="495"/>
    </location>
    <ligand>
        <name>Zn(2+)</name>
        <dbReference type="ChEBI" id="CHEBI:29105"/>
        <label>1</label>
    </ligand>
</feature>
<keyword evidence="5 12" id="KW-0378">Hydrolase</keyword>
<evidence type="ECO:0000256" key="11">
    <source>
        <dbReference type="ARBA" id="ARBA00048988"/>
    </source>
</evidence>
<keyword evidence="15" id="KW-1185">Reference proteome</keyword>
<dbReference type="Pfam" id="PF18319">
    <property type="entry name" value="Zn_ribbon_PriA"/>
    <property type="match status" value="1"/>
</dbReference>
<keyword evidence="4 12" id="KW-0547">Nucleotide-binding</keyword>
<dbReference type="EC" id="5.6.2.4" evidence="12"/>
<evidence type="ECO:0000256" key="6">
    <source>
        <dbReference type="ARBA" id="ARBA00022806"/>
    </source>
</evidence>
<feature type="binding site" evidence="12">
    <location>
        <position position="467"/>
    </location>
    <ligand>
        <name>Zn(2+)</name>
        <dbReference type="ChEBI" id="CHEBI:29105"/>
        <label>2</label>
    </ligand>
</feature>
<name>A0A5C8ZBW9_9GAMM</name>
<keyword evidence="3 12" id="KW-0479">Metal-binding</keyword>
<feature type="binding site" evidence="12">
    <location>
        <position position="485"/>
    </location>
    <ligand>
        <name>Zn(2+)</name>
        <dbReference type="ChEBI" id="CHEBI:29105"/>
        <label>2</label>
    </ligand>
</feature>
<evidence type="ECO:0000259" key="13">
    <source>
        <dbReference type="PROSITE" id="PS51192"/>
    </source>
</evidence>
<accession>A0A5C8ZBW9</accession>
<dbReference type="NCBIfam" id="TIGR00595">
    <property type="entry name" value="priA"/>
    <property type="match status" value="1"/>
</dbReference>
<dbReference type="AlphaFoldDB" id="A0A5C8ZBW9"/>
<keyword evidence="6 12" id="KW-0347">Helicase</keyword>
<keyword evidence="8 12" id="KW-0067">ATP-binding</keyword>
<feature type="binding site" evidence="12">
    <location>
        <position position="455"/>
    </location>
    <ligand>
        <name>Zn(2+)</name>
        <dbReference type="ChEBI" id="CHEBI:29105"/>
        <label>1</label>
    </ligand>
</feature>
<comment type="caution">
    <text evidence="14">The sequence shown here is derived from an EMBL/GenBank/DDBJ whole genome shotgun (WGS) entry which is preliminary data.</text>
</comment>
<keyword evidence="1 12" id="KW-0639">Primosome</keyword>
<evidence type="ECO:0000256" key="3">
    <source>
        <dbReference type="ARBA" id="ARBA00022723"/>
    </source>
</evidence>
<dbReference type="Proteomes" id="UP000321764">
    <property type="component" value="Unassembled WGS sequence"/>
</dbReference>
<dbReference type="SMART" id="SM00490">
    <property type="entry name" value="HELICc"/>
    <property type="match status" value="1"/>
</dbReference>
<dbReference type="PANTHER" id="PTHR30580">
    <property type="entry name" value="PRIMOSOMAL PROTEIN N"/>
    <property type="match status" value="1"/>
</dbReference>
<feature type="domain" description="Helicase ATP-binding" evidence="13">
    <location>
        <begin position="230"/>
        <end position="396"/>
    </location>
</feature>
<dbReference type="InterPro" id="IPR027417">
    <property type="entry name" value="P-loop_NTPase"/>
</dbReference>
<dbReference type="GO" id="GO:0006310">
    <property type="term" value="P:DNA recombination"/>
    <property type="evidence" value="ECO:0007669"/>
    <property type="project" value="InterPro"/>
</dbReference>
<evidence type="ECO:0000256" key="10">
    <source>
        <dbReference type="ARBA" id="ARBA00023235"/>
    </source>
</evidence>
<dbReference type="GO" id="GO:0008270">
    <property type="term" value="F:zinc ion binding"/>
    <property type="evidence" value="ECO:0007669"/>
    <property type="project" value="UniProtKB-UniRule"/>
</dbReference>
<reference evidence="14 15" key="1">
    <citation type="submission" date="2019-07" db="EMBL/GenBank/DDBJ databases">
        <title>Reinekea sp. strain SSH23 genome sequencing and assembly.</title>
        <authorList>
            <person name="Kim I."/>
        </authorList>
    </citation>
    <scope>NUCLEOTIDE SEQUENCE [LARGE SCALE GENOMIC DNA]</scope>
    <source>
        <strain evidence="14 15">SSH23</strain>
    </source>
</reference>
<dbReference type="PROSITE" id="PS51192">
    <property type="entry name" value="HELICASE_ATP_BIND_1"/>
    <property type="match status" value="1"/>
</dbReference>
<comment type="similarity">
    <text evidence="12">Belongs to the helicase family. PriA subfamily.</text>
</comment>
<evidence type="ECO:0000256" key="5">
    <source>
        <dbReference type="ARBA" id="ARBA00022801"/>
    </source>
</evidence>
<dbReference type="GO" id="GO:0043138">
    <property type="term" value="F:3'-5' DNA helicase activity"/>
    <property type="evidence" value="ECO:0007669"/>
    <property type="project" value="UniProtKB-EC"/>
</dbReference>
<keyword evidence="2 12" id="KW-0235">DNA replication</keyword>
<dbReference type="GO" id="GO:0003677">
    <property type="term" value="F:DNA binding"/>
    <property type="evidence" value="ECO:0007669"/>
    <property type="project" value="UniProtKB-UniRule"/>
</dbReference>
<organism evidence="14 15">
    <name type="scientific">Reinekea thalattae</name>
    <dbReference type="NCBI Taxonomy" id="2593301"/>
    <lineage>
        <taxon>Bacteria</taxon>
        <taxon>Pseudomonadati</taxon>
        <taxon>Pseudomonadota</taxon>
        <taxon>Gammaproteobacteria</taxon>
        <taxon>Oceanospirillales</taxon>
        <taxon>Saccharospirillaceae</taxon>
        <taxon>Reinekea</taxon>
    </lineage>
</organism>
<protein>
    <recommendedName>
        <fullName evidence="12">Replication restart protein PriA</fullName>
    </recommendedName>
    <alternativeName>
        <fullName evidence="12">ATP-dependent DNA helicase PriA</fullName>
        <ecNumber evidence="12">5.6.2.4</ecNumber>
    </alternativeName>
    <alternativeName>
        <fullName evidence="12">DNA 3'-5' helicase PriA</fullName>
    </alternativeName>
</protein>
<evidence type="ECO:0000256" key="8">
    <source>
        <dbReference type="ARBA" id="ARBA00022840"/>
    </source>
</evidence>
<sequence length="746" mass="83767">MSPQKGSAIIPELLQLTSLLPKSLHHIKIAVPGPFQEPLIYQHDQALAAGIRCKVPLGRRQVIGITVDENTPTGDIDPSKLKAIIEVLDQQPVLPNSILTLADWMSRYYQHEFSSSYFLALPALLRKGEAATLKAETWLTLTPAGEAIDIEQLKRSAKQQALMAFLQPQQRCSMPHARDHGFDLTLAKTLEKKGLLSIDNLAHHDAIKISAELSETPLTLNNEQQQALTQLTGEGFTPSLLEGVTGSGKTEVYLQAIADCLKNNKRALVLVPEIGLTPQTVRRFRQRFVDDIVVLHSGLSDLQRQQNWLRAAFGQAAIVIGTRSAVLTPIPDLGLIIIDEEHDQSYKQQDSLRYHARDIAILRAKNEAVPIVLGSATPSLESLHHAINGRYRYLQLNQRATGQALPYVETVDMRQQQQQHGLSEKLLIRIKEHLNDGNQVLLFLNRRGYAPSWFCEDCGWIADCVYCDAHLTHHRHNNLNICHHCGFQQPPIKQCPNCHSHSLTAMGTGTERAEEFLSQCLPDVPMIRFDSNIASTRKQFEEQLAKTEAEGPAIIIGTQMLAKGHHFERVTLVGIWDIDSGLFSADLRAKERMGQLLTQVAGRSGRGKRRGEVLIQTYYPDNPIYTPLLQHDYRSFAHELLQERKRTRLPPFGYLAVIRADSAHAERAESQLKEMATYLLQLGSVRVLGPLPALLSRRAGKFRYLLIVQSDKRSQLHEALNPLHKHYPREAKQVSWHIDIDPAELA</sequence>
<dbReference type="Pfam" id="PF00270">
    <property type="entry name" value="DEAD"/>
    <property type="match status" value="1"/>
</dbReference>
<dbReference type="Pfam" id="PF17764">
    <property type="entry name" value="PriA_3primeBD"/>
    <property type="match status" value="1"/>
</dbReference>
<dbReference type="SMART" id="SM00487">
    <property type="entry name" value="DEXDc"/>
    <property type="match status" value="1"/>
</dbReference>
<dbReference type="InterPro" id="IPR041222">
    <property type="entry name" value="PriA_3primeBD"/>
</dbReference>
<dbReference type="GO" id="GO:0006302">
    <property type="term" value="P:double-strand break repair"/>
    <property type="evidence" value="ECO:0007669"/>
    <property type="project" value="InterPro"/>
</dbReference>
<comment type="subunit">
    <text evidence="12">Component of the replication restart primosome.</text>
</comment>
<dbReference type="Pfam" id="PF18074">
    <property type="entry name" value="PriA_C"/>
    <property type="match status" value="1"/>
</dbReference>
<evidence type="ECO:0000256" key="2">
    <source>
        <dbReference type="ARBA" id="ARBA00022705"/>
    </source>
</evidence>
<dbReference type="InterPro" id="IPR001650">
    <property type="entry name" value="Helicase_C-like"/>
</dbReference>
<evidence type="ECO:0000256" key="4">
    <source>
        <dbReference type="ARBA" id="ARBA00022741"/>
    </source>
</evidence>
<feature type="binding site" evidence="12">
    <location>
        <position position="464"/>
    </location>
    <ligand>
        <name>Zn(2+)</name>
        <dbReference type="ChEBI" id="CHEBI:29105"/>
        <label>2</label>
    </ligand>
</feature>
<keyword evidence="7 12" id="KW-0862">Zinc</keyword>
<evidence type="ECO:0000256" key="1">
    <source>
        <dbReference type="ARBA" id="ARBA00022515"/>
    </source>
</evidence>
<dbReference type="CDD" id="cd17929">
    <property type="entry name" value="DEXHc_priA"/>
    <property type="match status" value="1"/>
</dbReference>